<evidence type="ECO:0000256" key="1">
    <source>
        <dbReference type="ARBA" id="ARBA00022692"/>
    </source>
</evidence>
<feature type="transmembrane region" description="Helical" evidence="4">
    <location>
        <begin position="198"/>
        <end position="217"/>
    </location>
</feature>
<proteinExistence type="predicted"/>
<feature type="transmembrane region" description="Helical" evidence="4">
    <location>
        <begin position="107"/>
        <end position="125"/>
    </location>
</feature>
<dbReference type="AlphaFoldDB" id="A0A248LL05"/>
<feature type="transmembrane region" description="Helical" evidence="4">
    <location>
        <begin position="12"/>
        <end position="28"/>
    </location>
</feature>
<dbReference type="InterPro" id="IPR020846">
    <property type="entry name" value="MFS_dom"/>
</dbReference>
<dbReference type="GO" id="GO:0005886">
    <property type="term" value="C:plasma membrane"/>
    <property type="evidence" value="ECO:0007669"/>
    <property type="project" value="TreeGrafter"/>
</dbReference>
<name>A0A248LL05_9NEIS</name>
<dbReference type="InterPro" id="IPR036259">
    <property type="entry name" value="MFS_trans_sf"/>
</dbReference>
<keyword evidence="1 4" id="KW-0812">Transmembrane</keyword>
<feature type="transmembrane region" description="Helical" evidence="4">
    <location>
        <begin position="160"/>
        <end position="177"/>
    </location>
</feature>
<dbReference type="RefSeq" id="WP_088861166.1">
    <property type="nucleotide sequence ID" value="NZ_CP022115.1"/>
</dbReference>
<dbReference type="Gene3D" id="1.20.1250.20">
    <property type="entry name" value="MFS general substrate transporter like domains"/>
    <property type="match status" value="2"/>
</dbReference>
<feature type="transmembrane region" description="Helical" evidence="4">
    <location>
        <begin position="323"/>
        <end position="344"/>
    </location>
</feature>
<dbReference type="PROSITE" id="PS50850">
    <property type="entry name" value="MFS"/>
    <property type="match status" value="1"/>
</dbReference>
<organism evidence="6 7">
    <name type="scientific">Laribacter hongkongensis</name>
    <dbReference type="NCBI Taxonomy" id="168471"/>
    <lineage>
        <taxon>Bacteria</taxon>
        <taxon>Pseudomonadati</taxon>
        <taxon>Pseudomonadota</taxon>
        <taxon>Betaproteobacteria</taxon>
        <taxon>Neisseriales</taxon>
        <taxon>Aquaspirillaceae</taxon>
        <taxon>Laribacter</taxon>
    </lineage>
</organism>
<dbReference type="Proteomes" id="UP000197424">
    <property type="component" value="Chromosome"/>
</dbReference>
<feature type="transmembrane region" description="Helical" evidence="4">
    <location>
        <begin position="77"/>
        <end position="101"/>
    </location>
</feature>
<evidence type="ECO:0000256" key="2">
    <source>
        <dbReference type="ARBA" id="ARBA00022989"/>
    </source>
</evidence>
<gene>
    <name evidence="6" type="ORF">LHGZ1_2358</name>
</gene>
<feature type="transmembrane region" description="Helical" evidence="4">
    <location>
        <begin position="289"/>
        <end position="311"/>
    </location>
</feature>
<dbReference type="OrthoDB" id="9797953at2"/>
<feature type="transmembrane region" description="Helical" evidence="4">
    <location>
        <begin position="134"/>
        <end position="154"/>
    </location>
</feature>
<dbReference type="PANTHER" id="PTHR23537:SF1">
    <property type="entry name" value="SUGAR TRANSPORTER"/>
    <property type="match status" value="1"/>
</dbReference>
<reference evidence="7" key="1">
    <citation type="submission" date="2017-06" db="EMBL/GenBank/DDBJ databases">
        <title>Whole genome sequence of Laribacter hongkongensis LHGZ1.</title>
        <authorList>
            <person name="Chen D."/>
            <person name="Wu H."/>
            <person name="Chen J."/>
        </authorList>
    </citation>
    <scope>NUCLEOTIDE SEQUENCE [LARGE SCALE GENOMIC DNA]</scope>
    <source>
        <strain evidence="7">LHGZ1</strain>
    </source>
</reference>
<feature type="domain" description="Major facilitator superfamily (MFS) profile" evidence="5">
    <location>
        <begin position="199"/>
        <end position="389"/>
    </location>
</feature>
<dbReference type="PANTHER" id="PTHR23537">
    <property type="match status" value="1"/>
</dbReference>
<keyword evidence="2 4" id="KW-1133">Transmembrane helix</keyword>
<dbReference type="InterPro" id="IPR010645">
    <property type="entry name" value="MFS_4"/>
</dbReference>
<feature type="transmembrane region" description="Helical" evidence="4">
    <location>
        <begin position="237"/>
        <end position="256"/>
    </location>
</feature>
<evidence type="ECO:0000256" key="3">
    <source>
        <dbReference type="ARBA" id="ARBA00023136"/>
    </source>
</evidence>
<accession>A0A248LL05</accession>
<feature type="transmembrane region" description="Helical" evidence="4">
    <location>
        <begin position="356"/>
        <end position="377"/>
    </location>
</feature>
<evidence type="ECO:0000256" key="4">
    <source>
        <dbReference type="SAM" id="Phobius"/>
    </source>
</evidence>
<dbReference type="GO" id="GO:0022857">
    <property type="term" value="F:transmembrane transporter activity"/>
    <property type="evidence" value="ECO:0007669"/>
    <property type="project" value="InterPro"/>
</dbReference>
<dbReference type="EMBL" id="CP022115">
    <property type="protein sequence ID" value="ASJ25189.1"/>
    <property type="molecule type" value="Genomic_DNA"/>
</dbReference>
<evidence type="ECO:0000313" key="7">
    <source>
        <dbReference type="Proteomes" id="UP000197424"/>
    </source>
</evidence>
<evidence type="ECO:0000313" key="6">
    <source>
        <dbReference type="EMBL" id="ASJ25189.1"/>
    </source>
</evidence>
<sequence>MPGQFRLPAGPYGLLTLAAAMGLGRFFYTPQLPLMLAEGRISLPDASGLAFANYLGYLAGSLWLARRALHGPRQLMTGLRTGLVLNVAGLALLVCPLPVWLWVLARGVSGIASAMVMVCLAALLLPRAGTRTRGLIYAGIGCGMVAAGGLTHLWPDSLHSGWLATALAALLACLVWQPPRRARPAVRPAATASLRPDTSLGALTALYGLAGLGYIIVATYLPTLARDTLGPDADTGLLWLVAGAAAMPAPLLWAGLARRLGDAPALALNLALQVTATALPAFASGPALLVLAAACLGLGFAGTPALVLPLASRLPARAGWQPVAAVTAAYGVGQLLGPLLAGVLRQTSGSFALPSLVAALALLPALLFIPAATGYRLPALFGRAAIRPR</sequence>
<protein>
    <submittedName>
        <fullName evidence="6">MFS_4 domain containing protein</fullName>
    </submittedName>
</protein>
<keyword evidence="3 4" id="KW-0472">Membrane</keyword>
<dbReference type="SUPFAM" id="SSF103473">
    <property type="entry name" value="MFS general substrate transporter"/>
    <property type="match status" value="1"/>
</dbReference>
<evidence type="ECO:0000259" key="5">
    <source>
        <dbReference type="PROSITE" id="PS50850"/>
    </source>
</evidence>
<feature type="transmembrane region" description="Helical" evidence="4">
    <location>
        <begin position="48"/>
        <end position="65"/>
    </location>
</feature>
<dbReference type="Pfam" id="PF06779">
    <property type="entry name" value="MFS_4"/>
    <property type="match status" value="1"/>
</dbReference>